<evidence type="ECO:0000313" key="2">
    <source>
        <dbReference type="EMBL" id="USS01656.1"/>
    </source>
</evidence>
<dbReference type="Proteomes" id="UP001055437">
    <property type="component" value="Chromosome"/>
</dbReference>
<reference evidence="1 3" key="1">
    <citation type="submission" date="2017-09" db="EMBL/GenBank/DDBJ databases">
        <authorList>
            <person name="Thomas P."/>
            <person name="Seyboldt C."/>
        </authorList>
    </citation>
    <scope>NUCLEOTIDE SEQUENCE [LARGE SCALE GENOMIC DNA]</scope>
    <source>
        <strain evidence="1 3">DSM 7534</strain>
    </source>
</reference>
<dbReference type="AlphaFoldDB" id="A0A9N7JMW4"/>
<dbReference type="KEGG" id="csep:CP523_11895"/>
<dbReference type="EMBL" id="CP099799">
    <property type="protein sequence ID" value="USS01656.1"/>
    <property type="molecule type" value="Genomic_DNA"/>
</dbReference>
<dbReference type="OrthoDB" id="1933760at2"/>
<keyword evidence="4" id="KW-1185">Reference proteome</keyword>
<accession>A0A9N7JMW4</accession>
<evidence type="ECO:0000313" key="3">
    <source>
        <dbReference type="Proteomes" id="UP000280586"/>
    </source>
</evidence>
<evidence type="ECO:0000313" key="1">
    <source>
        <dbReference type="EMBL" id="AYE35059.1"/>
    </source>
</evidence>
<dbReference type="Proteomes" id="UP000280586">
    <property type="component" value="Chromosome"/>
</dbReference>
<dbReference type="RefSeq" id="WP_066673443.1">
    <property type="nucleotide sequence ID" value="NZ_CABMIZ010000001.1"/>
</dbReference>
<organism evidence="1 3">
    <name type="scientific">Clostridium septicum</name>
    <dbReference type="NCBI Taxonomy" id="1504"/>
    <lineage>
        <taxon>Bacteria</taxon>
        <taxon>Bacillati</taxon>
        <taxon>Bacillota</taxon>
        <taxon>Clostridia</taxon>
        <taxon>Eubacteriales</taxon>
        <taxon>Clostridiaceae</taxon>
        <taxon>Clostridium</taxon>
    </lineage>
</organism>
<sequence length="182" mass="20026">MSKKKHRHKVEQCDCPNCRNNQKNNQGNNNPFGINPAQLMGLLGGMDMSQIGNMLSSMSRDGFNLNNLNLGAMQNMAGGNNNASGTNQGGFDISALQNIISKVGNGAGLNFNNLDFGSLQNMMGGNNVEKEDREEDLTNVFEDDISMDENIEFLRNIRSIVDPKRADFIDKVIEAYNNGSFK</sequence>
<name>A0A9N7JMW4_CLOSE</name>
<reference evidence="2" key="2">
    <citation type="submission" date="2022-06" db="EMBL/GenBank/DDBJ databases">
        <authorList>
            <person name="Holder M.E."/>
            <person name="Ajami N.J."/>
            <person name="Petrosino J.F."/>
        </authorList>
    </citation>
    <scope>NUCLEOTIDE SEQUENCE</scope>
    <source>
        <strain evidence="2">RMA 8861</strain>
    </source>
</reference>
<dbReference type="GeneID" id="303561387"/>
<gene>
    <name evidence="1" type="ORF">CP523_11895</name>
    <name evidence="2" type="ORF">NH397_04270</name>
</gene>
<protein>
    <submittedName>
        <fullName evidence="1">Uncharacterized protein</fullName>
    </submittedName>
</protein>
<evidence type="ECO:0000313" key="4">
    <source>
        <dbReference type="Proteomes" id="UP001055437"/>
    </source>
</evidence>
<proteinExistence type="predicted"/>
<dbReference type="EMBL" id="CP023671">
    <property type="protein sequence ID" value="AYE35059.1"/>
    <property type="molecule type" value="Genomic_DNA"/>
</dbReference>